<evidence type="ECO:0000313" key="3">
    <source>
        <dbReference type="Proteomes" id="UP000635477"/>
    </source>
</evidence>
<evidence type="ECO:0000313" key="2">
    <source>
        <dbReference type="EMBL" id="KAF4981768.1"/>
    </source>
</evidence>
<dbReference type="AlphaFoldDB" id="A0A8H4UQN8"/>
<reference evidence="2" key="2">
    <citation type="submission" date="2020-05" db="EMBL/GenBank/DDBJ databases">
        <authorList>
            <person name="Kim H.-S."/>
            <person name="Proctor R.H."/>
            <person name="Brown D.W."/>
        </authorList>
    </citation>
    <scope>NUCLEOTIDE SEQUENCE</scope>
    <source>
        <strain evidence="2">NRRL 22465</strain>
    </source>
</reference>
<protein>
    <submittedName>
        <fullName evidence="2">Uncharacterized protein</fullName>
    </submittedName>
</protein>
<dbReference type="OrthoDB" id="6365676at2759"/>
<gene>
    <name evidence="2" type="ORF">FZEAL_2490</name>
</gene>
<sequence>MQQKQHKTKNSTQAPPSESYDMLHNVHLPLELILNIVHCSLPPGGPNQIVDISTPEAQLLVAWTQVSRATYKYATQLLREHCVYINTTSRLQRFLQCLSDSKDSEAASTLPSTTRLTSVSSVYFGLDKDEMLYPELHLFKDLCSELGHSLRRLIIDIPFRKRLPQTWLDTDCNAMFVKGLEQLPSVEEFVTTGGLPAIDFWRHTSPVCALWPNLSRVASFETSLTEEELWSNIATRRTLGTVVLALPSLAQQHKWNVKRAIGQHWNRDSGRDPSCARPLRITLANHEYSTPMIDTEDEEVHDPMGLISVSYLGVPVPDTMNARFDHACREWLIDSAIKDTLWEFGA</sequence>
<name>A0A8H4UQN8_9HYPO</name>
<evidence type="ECO:0000256" key="1">
    <source>
        <dbReference type="SAM" id="MobiDB-lite"/>
    </source>
</evidence>
<comment type="caution">
    <text evidence="2">The sequence shown here is derived from an EMBL/GenBank/DDBJ whole genome shotgun (WGS) entry which is preliminary data.</text>
</comment>
<keyword evidence="3" id="KW-1185">Reference proteome</keyword>
<dbReference type="Proteomes" id="UP000635477">
    <property type="component" value="Unassembled WGS sequence"/>
</dbReference>
<accession>A0A8H4UQN8</accession>
<reference evidence="2" key="1">
    <citation type="journal article" date="2020" name="BMC Genomics">
        <title>Correction to: Identification and distribution of gene clusters required for synthesis of sphingolipid metabolism inhibitors in diverse species of the filamentous fungus Fusarium.</title>
        <authorList>
            <person name="Kim H.S."/>
            <person name="Lohmar J.M."/>
            <person name="Busman M."/>
            <person name="Brown D.W."/>
            <person name="Naumann T.A."/>
            <person name="Divon H.H."/>
            <person name="Lysoe E."/>
            <person name="Uhlig S."/>
            <person name="Proctor R.H."/>
        </authorList>
    </citation>
    <scope>NUCLEOTIDE SEQUENCE</scope>
    <source>
        <strain evidence="2">NRRL 22465</strain>
    </source>
</reference>
<feature type="region of interest" description="Disordered" evidence="1">
    <location>
        <begin position="1"/>
        <end position="20"/>
    </location>
</feature>
<organism evidence="2 3">
    <name type="scientific">Fusarium zealandicum</name>
    <dbReference type="NCBI Taxonomy" id="1053134"/>
    <lineage>
        <taxon>Eukaryota</taxon>
        <taxon>Fungi</taxon>
        <taxon>Dikarya</taxon>
        <taxon>Ascomycota</taxon>
        <taxon>Pezizomycotina</taxon>
        <taxon>Sordariomycetes</taxon>
        <taxon>Hypocreomycetidae</taxon>
        <taxon>Hypocreales</taxon>
        <taxon>Nectriaceae</taxon>
        <taxon>Fusarium</taxon>
        <taxon>Fusarium staphyleae species complex</taxon>
    </lineage>
</organism>
<dbReference type="EMBL" id="JABEYC010000151">
    <property type="protein sequence ID" value="KAF4981768.1"/>
    <property type="molecule type" value="Genomic_DNA"/>
</dbReference>
<proteinExistence type="predicted"/>